<dbReference type="PANTHER" id="PTHR19288">
    <property type="entry name" value="4-NITROPHENYLPHOSPHATASE-RELATED"/>
    <property type="match status" value="1"/>
</dbReference>
<reference evidence="1" key="1">
    <citation type="submission" date="2022-05" db="EMBL/GenBank/DDBJ databases">
        <authorList>
            <person name="Jo J.-H."/>
            <person name="Im W.-T."/>
        </authorList>
    </citation>
    <scope>NUCLEOTIDE SEQUENCE</scope>
    <source>
        <strain evidence="1">SE158</strain>
    </source>
</reference>
<name>A0ABT0RJL6_9SPHN</name>
<dbReference type="InterPro" id="IPR023214">
    <property type="entry name" value="HAD_sf"/>
</dbReference>
<dbReference type="Proteomes" id="UP001165363">
    <property type="component" value="Unassembled WGS sequence"/>
</dbReference>
<dbReference type="RefSeq" id="WP_249846719.1">
    <property type="nucleotide sequence ID" value="NZ_JAMGBD010000001.1"/>
</dbReference>
<dbReference type="NCBIfam" id="TIGR01460">
    <property type="entry name" value="HAD-SF-IIA"/>
    <property type="match status" value="1"/>
</dbReference>
<dbReference type="GO" id="GO:0016787">
    <property type="term" value="F:hydrolase activity"/>
    <property type="evidence" value="ECO:0007669"/>
    <property type="project" value="UniProtKB-KW"/>
</dbReference>
<proteinExistence type="predicted"/>
<protein>
    <submittedName>
        <fullName evidence="1">TIGR01459 family HAD-type hydrolase</fullName>
    </submittedName>
</protein>
<evidence type="ECO:0000313" key="1">
    <source>
        <dbReference type="EMBL" id="MCL6682768.1"/>
    </source>
</evidence>
<dbReference type="NCBIfam" id="TIGR01459">
    <property type="entry name" value="HAD-SF-IIA-hyp4"/>
    <property type="match status" value="1"/>
</dbReference>
<dbReference type="EMBL" id="JAMGBD010000001">
    <property type="protein sequence ID" value="MCL6682768.1"/>
    <property type="molecule type" value="Genomic_DNA"/>
</dbReference>
<dbReference type="InterPro" id="IPR006357">
    <property type="entry name" value="HAD-SF_hydro_IIA"/>
</dbReference>
<dbReference type="Pfam" id="PF13242">
    <property type="entry name" value="Hydrolase_like"/>
    <property type="match status" value="1"/>
</dbReference>
<dbReference type="CDD" id="cd07525">
    <property type="entry name" value="HAD_like"/>
    <property type="match status" value="1"/>
</dbReference>
<keyword evidence="1" id="KW-0378">Hydrolase</keyword>
<comment type="caution">
    <text evidence="1">The sequence shown here is derived from an EMBL/GenBank/DDBJ whole genome shotgun (WGS) entry which is preliminary data.</text>
</comment>
<evidence type="ECO:0000313" key="2">
    <source>
        <dbReference type="Proteomes" id="UP001165363"/>
    </source>
</evidence>
<organism evidence="1 2">
    <name type="scientific">Sphingomonas alba</name>
    <dbReference type="NCBI Taxonomy" id="2908208"/>
    <lineage>
        <taxon>Bacteria</taxon>
        <taxon>Pseudomonadati</taxon>
        <taxon>Pseudomonadota</taxon>
        <taxon>Alphaproteobacteria</taxon>
        <taxon>Sphingomonadales</taxon>
        <taxon>Sphingomonadaceae</taxon>
        <taxon>Sphingomonas</taxon>
    </lineage>
</organism>
<dbReference type="InterPro" id="IPR036412">
    <property type="entry name" value="HAD-like_sf"/>
</dbReference>
<sequence length="266" mass="29029">MSFWDSLDPKYSVILCDIWGVVHDGVNLYPGSADRLREWREQGRKVILITNAPRTAEAVEAQLGKIGLPRDAWDGIATSGEAGIDAIKTLAHPTGFLGTRQDRRILEDHDLSFVESAFTDIAVTGLDDERERVEEYRAQLESLAARDVLFHCFNPDRIVVRGGVTEPCAGALADIYEGIGGRVEWYGKPFHSIYDYAMSLAGNPPHEAVLAVGDALITDMLGAARQGFGAVFVQSGIHAGEPFPDDFAPQYGLGDWSPVAVVDSLR</sequence>
<accession>A0ABT0RJL6</accession>
<dbReference type="InterPro" id="IPR006356">
    <property type="entry name" value="HAD-SF_hydro_IIA_hyp3"/>
</dbReference>
<dbReference type="Gene3D" id="3.40.50.1000">
    <property type="entry name" value="HAD superfamily/HAD-like"/>
    <property type="match status" value="2"/>
</dbReference>
<gene>
    <name evidence="1" type="ORF">LZ536_02485</name>
</gene>
<keyword evidence="2" id="KW-1185">Reference proteome</keyword>
<dbReference type="Pfam" id="PF13344">
    <property type="entry name" value="Hydrolase_6"/>
    <property type="match status" value="1"/>
</dbReference>
<dbReference type="PANTHER" id="PTHR19288:SF90">
    <property type="entry name" value="OS08G0542600 PROTEIN"/>
    <property type="match status" value="1"/>
</dbReference>
<dbReference type="SUPFAM" id="SSF56784">
    <property type="entry name" value="HAD-like"/>
    <property type="match status" value="1"/>
</dbReference>